<dbReference type="STRING" id="1236970.JCM9140_4654"/>
<reference evidence="2" key="1">
    <citation type="journal article" date="2014" name="Genome Announc.">
        <title>Draft Genome Sequences of Three Alkaliphilic Bacillus Strains, Bacillus wakoensis JCM 9140T, Bacillus akibai JCM 9157T, and Bacillus hemicellulosilyticus JCM 9152T.</title>
        <authorList>
            <person name="Yuki M."/>
            <person name="Oshima K."/>
            <person name="Suda W."/>
            <person name="Oshida Y."/>
            <person name="Kitamura K."/>
            <person name="Iida T."/>
            <person name="Hattori M."/>
            <person name="Ohkuma M."/>
        </authorList>
    </citation>
    <scope>NUCLEOTIDE SEQUENCE [LARGE SCALE GENOMIC DNA]</scope>
    <source>
        <strain evidence="2">JCM 9140</strain>
    </source>
</reference>
<keyword evidence="3" id="KW-1185">Reference proteome</keyword>
<evidence type="ECO:0000313" key="2">
    <source>
        <dbReference type="EMBL" id="GAE28429.1"/>
    </source>
</evidence>
<name>W4QAP1_9BACI</name>
<feature type="transmembrane region" description="Helical" evidence="1">
    <location>
        <begin position="12"/>
        <end position="35"/>
    </location>
</feature>
<keyword evidence="1" id="KW-1133">Transmembrane helix</keyword>
<gene>
    <name evidence="2" type="ORF">JCM9140_4654</name>
</gene>
<evidence type="ECO:0000256" key="1">
    <source>
        <dbReference type="SAM" id="Phobius"/>
    </source>
</evidence>
<keyword evidence="1" id="KW-0472">Membrane</keyword>
<evidence type="ECO:0000313" key="3">
    <source>
        <dbReference type="Proteomes" id="UP000018890"/>
    </source>
</evidence>
<proteinExistence type="predicted"/>
<organism evidence="2 3">
    <name type="scientific">Halalkalibacter wakoensis JCM 9140</name>
    <dbReference type="NCBI Taxonomy" id="1236970"/>
    <lineage>
        <taxon>Bacteria</taxon>
        <taxon>Bacillati</taxon>
        <taxon>Bacillota</taxon>
        <taxon>Bacilli</taxon>
        <taxon>Bacillales</taxon>
        <taxon>Bacillaceae</taxon>
        <taxon>Halalkalibacter</taxon>
    </lineage>
</organism>
<comment type="caution">
    <text evidence="2">The sequence shown here is derived from an EMBL/GenBank/DDBJ whole genome shotgun (WGS) entry which is preliminary data.</text>
</comment>
<sequence length="93" mass="10658">MNRIDIKLGLTILLLLITIILPLGFVMNQIFYGFYVSQAQEETHMLSSQYANLINDSTVENRLEVVEVAAKISNQKMLALSDQGEVWLNRIFR</sequence>
<dbReference type="EMBL" id="BAUT01000106">
    <property type="protein sequence ID" value="GAE28429.1"/>
    <property type="molecule type" value="Genomic_DNA"/>
</dbReference>
<protein>
    <submittedName>
        <fullName evidence="2">Uncharacterized protein</fullName>
    </submittedName>
</protein>
<dbReference type="Proteomes" id="UP000018890">
    <property type="component" value="Unassembled WGS sequence"/>
</dbReference>
<accession>W4QAP1</accession>
<dbReference type="AlphaFoldDB" id="W4QAP1"/>
<keyword evidence="1" id="KW-0812">Transmembrane</keyword>
<dbReference type="RefSeq" id="WP_034751195.1">
    <property type="nucleotide sequence ID" value="NZ_BAUT01000106.1"/>
</dbReference>